<evidence type="ECO:0000313" key="2">
    <source>
        <dbReference type="EMBL" id="MFD1598432.1"/>
    </source>
</evidence>
<name>A0ABD6CMS3_9EURY</name>
<dbReference type="Proteomes" id="UP001597085">
    <property type="component" value="Unassembled WGS sequence"/>
</dbReference>
<dbReference type="Pfam" id="PF06677">
    <property type="entry name" value="Auto_anti-p27"/>
    <property type="match status" value="1"/>
</dbReference>
<feature type="region of interest" description="Disordered" evidence="1">
    <location>
        <begin position="1"/>
        <end position="34"/>
    </location>
</feature>
<evidence type="ECO:0000256" key="1">
    <source>
        <dbReference type="SAM" id="MobiDB-lite"/>
    </source>
</evidence>
<organism evidence="2 3">
    <name type="scientific">Halobellus rarus</name>
    <dbReference type="NCBI Taxonomy" id="1126237"/>
    <lineage>
        <taxon>Archaea</taxon>
        <taxon>Methanobacteriati</taxon>
        <taxon>Methanobacteriota</taxon>
        <taxon>Stenosarchaea group</taxon>
        <taxon>Halobacteria</taxon>
        <taxon>Halobacteriales</taxon>
        <taxon>Haloferacaceae</taxon>
        <taxon>Halobellus</taxon>
    </lineage>
</organism>
<comment type="caution">
    <text evidence="2">The sequence shown here is derived from an EMBL/GenBank/DDBJ whole genome shotgun (WGS) entry which is preliminary data.</text>
</comment>
<dbReference type="InterPro" id="IPR051888">
    <property type="entry name" value="UPF0148_domain"/>
</dbReference>
<gene>
    <name evidence="2" type="ORF">ACFSBX_05630</name>
</gene>
<dbReference type="EMBL" id="JBHUDK010000005">
    <property type="protein sequence ID" value="MFD1598432.1"/>
    <property type="molecule type" value="Genomic_DNA"/>
</dbReference>
<dbReference type="InterPro" id="IPR009563">
    <property type="entry name" value="SSSCA1"/>
</dbReference>
<feature type="region of interest" description="Disordered" evidence="1">
    <location>
        <begin position="63"/>
        <end position="234"/>
    </location>
</feature>
<reference evidence="2 3" key="1">
    <citation type="journal article" date="2019" name="Int. J. Syst. Evol. Microbiol.">
        <title>The Global Catalogue of Microorganisms (GCM) 10K type strain sequencing project: providing services to taxonomists for standard genome sequencing and annotation.</title>
        <authorList>
            <consortium name="The Broad Institute Genomics Platform"/>
            <consortium name="The Broad Institute Genome Sequencing Center for Infectious Disease"/>
            <person name="Wu L."/>
            <person name="Ma J."/>
        </authorList>
    </citation>
    <scope>NUCLEOTIDE SEQUENCE [LARGE SCALE GENOMIC DNA]</scope>
    <source>
        <strain evidence="2 3">CGMCC 1.12121</strain>
    </source>
</reference>
<dbReference type="RefSeq" id="WP_256419671.1">
    <property type="nucleotide sequence ID" value="NZ_JANHDI010000001.1"/>
</dbReference>
<feature type="compositionally biased region" description="Low complexity" evidence="1">
    <location>
        <begin position="176"/>
        <end position="189"/>
    </location>
</feature>
<proteinExistence type="predicted"/>
<accession>A0ABD6CMS3</accession>
<dbReference type="AlphaFoldDB" id="A0ABD6CMS3"/>
<feature type="compositionally biased region" description="Basic and acidic residues" evidence="1">
    <location>
        <begin position="9"/>
        <end position="27"/>
    </location>
</feature>
<dbReference type="PANTHER" id="PTHR16537">
    <property type="entry name" value="SJOEGREN SYNDROME/SCLERODERMA AUTOANTIGEN 1"/>
    <property type="match status" value="1"/>
</dbReference>
<dbReference type="PANTHER" id="PTHR16537:SF1">
    <property type="entry name" value="PROTEIN ZNRD2"/>
    <property type="match status" value="1"/>
</dbReference>
<feature type="compositionally biased region" description="Low complexity" evidence="1">
    <location>
        <begin position="73"/>
        <end position="100"/>
    </location>
</feature>
<protein>
    <submittedName>
        <fullName evidence="2">Sjogren's syndrome/scleroderma autoantigen 1 family protein</fullName>
    </submittedName>
</protein>
<evidence type="ECO:0000313" key="3">
    <source>
        <dbReference type="Proteomes" id="UP001597085"/>
    </source>
</evidence>
<feature type="compositionally biased region" description="Basic and acidic residues" evidence="1">
    <location>
        <begin position="205"/>
        <end position="215"/>
    </location>
</feature>
<sequence>MSDFDEEAERQRLREKYEKDEERRKETQQMSELLLKGATMTNRHCDECGSPIFRYQGQAFCPSCQRVTGGEGAASESEAAESSPEMTPSSEADAASRSESNGAVERDSTPAVGSVETDAPESGRSVAPDPESDSEPEPNAAAAAEVGVSPKPAATSGRSADSGGTPRGPSTAVGRAPGAADEGSAAASERTARDALLRALTRHAQLAERTDDPRQAKAHLAAAREAAEALDELE</sequence>
<keyword evidence="3" id="KW-1185">Reference proteome</keyword>